<keyword evidence="1" id="KW-1133">Transmembrane helix</keyword>
<name>A0A7X5V6P8_9ACTN</name>
<accession>A0A7X5V6P8</accession>
<reference evidence="2 3" key="1">
    <citation type="submission" date="2020-03" db="EMBL/GenBank/DDBJ databases">
        <title>Sequencing the genomes of 1000 actinobacteria strains.</title>
        <authorList>
            <person name="Klenk H.-P."/>
        </authorList>
    </citation>
    <scope>NUCLEOTIDE SEQUENCE [LARGE SCALE GENOMIC DNA]</scope>
    <source>
        <strain evidence="2 3">DSM 45490</strain>
    </source>
</reference>
<organism evidence="2 3">
    <name type="scientific">Kribbella shirazensis</name>
    <dbReference type="NCBI Taxonomy" id="1105143"/>
    <lineage>
        <taxon>Bacteria</taxon>
        <taxon>Bacillati</taxon>
        <taxon>Actinomycetota</taxon>
        <taxon>Actinomycetes</taxon>
        <taxon>Propionibacteriales</taxon>
        <taxon>Kribbellaceae</taxon>
        <taxon>Kribbella</taxon>
    </lineage>
</organism>
<feature type="transmembrane region" description="Helical" evidence="1">
    <location>
        <begin position="73"/>
        <end position="94"/>
    </location>
</feature>
<dbReference type="EMBL" id="JAASRO010000001">
    <property type="protein sequence ID" value="NIK55629.1"/>
    <property type="molecule type" value="Genomic_DNA"/>
</dbReference>
<evidence type="ECO:0000313" key="3">
    <source>
        <dbReference type="Proteomes" id="UP000555407"/>
    </source>
</evidence>
<feature type="transmembrane region" description="Helical" evidence="1">
    <location>
        <begin position="40"/>
        <end position="66"/>
    </location>
</feature>
<protein>
    <submittedName>
        <fullName evidence="2">Putative membrane protein</fullName>
    </submittedName>
</protein>
<evidence type="ECO:0000313" key="2">
    <source>
        <dbReference type="EMBL" id="NIK55629.1"/>
    </source>
</evidence>
<gene>
    <name evidence="2" type="ORF">BJY22_001346</name>
</gene>
<proteinExistence type="predicted"/>
<keyword evidence="1" id="KW-0812">Transmembrane</keyword>
<keyword evidence="1" id="KW-0472">Membrane</keyword>
<dbReference type="AlphaFoldDB" id="A0A7X5V6P8"/>
<feature type="transmembrane region" description="Helical" evidence="1">
    <location>
        <begin position="100"/>
        <end position="117"/>
    </location>
</feature>
<dbReference type="RefSeq" id="WP_167204445.1">
    <property type="nucleotide sequence ID" value="NZ_JAASRO010000001.1"/>
</dbReference>
<keyword evidence="3" id="KW-1185">Reference proteome</keyword>
<dbReference type="Proteomes" id="UP000555407">
    <property type="component" value="Unassembled WGS sequence"/>
</dbReference>
<sequence length="137" mass="14332">MPRHWLWPANAIAMLVIAAAAILQPVTMLSAPCDMPCDPHGYVAIFSIFPAGVVVIIALVALTLLIGRNRAGFGTALGAAGACAGLLVLFGPVLIAPVRWPVAAVCLLIAGLAIAGLRSAPVRQRPRWEEPPYPTVH</sequence>
<comment type="caution">
    <text evidence="2">The sequence shown here is derived from an EMBL/GenBank/DDBJ whole genome shotgun (WGS) entry which is preliminary data.</text>
</comment>
<evidence type="ECO:0000256" key="1">
    <source>
        <dbReference type="SAM" id="Phobius"/>
    </source>
</evidence>